<feature type="compositionally biased region" description="Polar residues" evidence="1">
    <location>
        <begin position="33"/>
        <end position="45"/>
    </location>
</feature>
<dbReference type="InParanoid" id="A0A395JQ89"/>
<evidence type="ECO:0000256" key="1">
    <source>
        <dbReference type="SAM" id="MobiDB-lite"/>
    </source>
</evidence>
<name>A0A395JQ89_9GAMM</name>
<dbReference type="AlphaFoldDB" id="A0A395JQ89"/>
<reference evidence="2 3" key="1">
    <citation type="submission" date="2018-06" db="EMBL/GenBank/DDBJ databases">
        <title>Genomic Encyclopedia of Type Strains, Phase IV (KMG-IV): sequencing the most valuable type-strain genomes for metagenomic binning, comparative biology and taxonomic classification.</title>
        <authorList>
            <person name="Goeker M."/>
        </authorList>
    </citation>
    <scope>NUCLEOTIDE SEQUENCE [LARGE SCALE GENOMIC DNA]</scope>
    <source>
        <strain evidence="2 3">DSM 24032</strain>
    </source>
</reference>
<sequence>MKTEKQKNVFAELQKNRKTRGKGLASPPKLSSEVANTSLPEQSEAVSLKTKTPRRTYRVSTFISEDAGDTLDKLILRIKKVEGKKPKISRVLEMALSSLESNIQN</sequence>
<comment type="caution">
    <text evidence="2">The sequence shown here is derived from an EMBL/GenBank/DDBJ whole genome shotgun (WGS) entry which is preliminary data.</text>
</comment>
<evidence type="ECO:0000313" key="2">
    <source>
        <dbReference type="EMBL" id="RBP53513.1"/>
    </source>
</evidence>
<dbReference type="Proteomes" id="UP000253083">
    <property type="component" value="Unassembled WGS sequence"/>
</dbReference>
<evidence type="ECO:0000313" key="3">
    <source>
        <dbReference type="Proteomes" id="UP000253083"/>
    </source>
</evidence>
<protein>
    <submittedName>
        <fullName evidence="2">Uncharacterized protein</fullName>
    </submittedName>
</protein>
<dbReference type="EMBL" id="QNRT01000001">
    <property type="protein sequence ID" value="RBP53513.1"/>
    <property type="molecule type" value="Genomic_DNA"/>
</dbReference>
<feature type="region of interest" description="Disordered" evidence="1">
    <location>
        <begin position="13"/>
        <end position="50"/>
    </location>
</feature>
<dbReference type="RefSeq" id="WP_113953072.1">
    <property type="nucleotide sequence ID" value="NZ_QNRT01000001.1"/>
</dbReference>
<gene>
    <name evidence="2" type="ORF">DFR28_101900</name>
</gene>
<accession>A0A395JQ89</accession>
<keyword evidence="3" id="KW-1185">Reference proteome</keyword>
<organism evidence="2 3">
    <name type="scientific">Arenicella xantha</name>
    <dbReference type="NCBI Taxonomy" id="644221"/>
    <lineage>
        <taxon>Bacteria</taxon>
        <taxon>Pseudomonadati</taxon>
        <taxon>Pseudomonadota</taxon>
        <taxon>Gammaproteobacteria</taxon>
        <taxon>Arenicellales</taxon>
        <taxon>Arenicellaceae</taxon>
        <taxon>Arenicella</taxon>
    </lineage>
</organism>
<proteinExistence type="predicted"/>